<organism evidence="5 6">
    <name type="scientific">Purpureocillium lilacinum</name>
    <name type="common">Paecilomyces lilacinus</name>
    <dbReference type="NCBI Taxonomy" id="33203"/>
    <lineage>
        <taxon>Eukaryota</taxon>
        <taxon>Fungi</taxon>
        <taxon>Dikarya</taxon>
        <taxon>Ascomycota</taxon>
        <taxon>Pezizomycotina</taxon>
        <taxon>Sordariomycetes</taxon>
        <taxon>Hypocreomycetidae</taxon>
        <taxon>Hypocreales</taxon>
        <taxon>Ophiocordycipitaceae</taxon>
        <taxon>Purpureocillium</taxon>
    </lineage>
</organism>
<accession>A0A2U3E0J8</accession>
<feature type="region of interest" description="Disordered" evidence="4">
    <location>
        <begin position="152"/>
        <end position="181"/>
    </location>
</feature>
<keyword evidence="2" id="KW-0677">Repeat</keyword>
<gene>
    <name evidence="5" type="ORF">PCL_02441</name>
</gene>
<dbReference type="PROSITE" id="PS50082">
    <property type="entry name" value="WD_REPEATS_2"/>
    <property type="match status" value="2"/>
</dbReference>
<dbReference type="InterPro" id="IPR011044">
    <property type="entry name" value="Quino_amine_DH_bsu"/>
</dbReference>
<protein>
    <recommendedName>
        <fullName evidence="7">60S ribosome biogenesis protein Sqt1</fullName>
    </recommendedName>
</protein>
<proteinExistence type="predicted"/>
<dbReference type="InterPro" id="IPR051179">
    <property type="entry name" value="WD_repeat_multifunction"/>
</dbReference>
<feature type="region of interest" description="Disordered" evidence="4">
    <location>
        <begin position="498"/>
        <end position="517"/>
    </location>
</feature>
<dbReference type="InterPro" id="IPR019775">
    <property type="entry name" value="WD40_repeat_CS"/>
</dbReference>
<dbReference type="InterPro" id="IPR001680">
    <property type="entry name" value="WD40_rpt"/>
</dbReference>
<evidence type="ECO:0008006" key="7">
    <source>
        <dbReference type="Google" id="ProtNLM"/>
    </source>
</evidence>
<dbReference type="PROSITE" id="PS50294">
    <property type="entry name" value="WD_REPEATS_REGION"/>
    <property type="match status" value="2"/>
</dbReference>
<sequence length="689" mass="71975">MPSHGIREDKTMLSWLPPACICSGVVGTSIQRRELPKAGAPKGGSSSTVAGSKGEGEGHAAHRRRRRRRRVCLSSSIFRRDVEKKKKVAKQRPLPSPSITATSCSARAPFIYLEAQVLLLRHSLPVPCAEFRQRFRGTETRLETLLSLTHTSHHHPAAAASLSTKMSSSKDRVDRPEDDVDENDMLDADEAAEEIVNEGDDVAMDSDDDEAVELVLQNDSIAYFDLPQDSLFAIAQHPVHPSLVAVGGSAGQEDDAPGAGWLFDTSAAQSRPVLPPSFASDPAAAAEAPKSTQLDSLFSLDGHTDSINALCWTLPRGEVLVSGGLDGRLRAWRADVRPQSGVSMKLLGETQEVEEINWLAPCPSATNPNTVTLGASDGSVWVYTIDPSDESNPLQIVQSYFLHTGPCTAGAWTPDGQLLVTISEDSSLYVWDVWGVAAGKGLVGDNGMTAVSLTGEDQRFEVEGGLYSIAIDPKGAFVAVGGAGGAIKIVSLPRLTPQAQGQARSSGGGRGGANKASADATAGGQILASLHTQGDSVETLAVSSLAQTTPPTTLIAAGSVDGSIVVYDATRRFAVRRHIVGAHEEHSVVKVEFVRGSWLLTSCGMDGVVRRWDLRAGGTGGSGAPTGGQPAGAAGAGGAPATADAGLLKEWKGHRGDGEGGGVLGFVQGETGERLVTAGDDGVALVFEA</sequence>
<dbReference type="InterPro" id="IPR036322">
    <property type="entry name" value="WD40_repeat_dom_sf"/>
</dbReference>
<feature type="repeat" description="WD" evidence="3">
    <location>
        <begin position="400"/>
        <end position="433"/>
    </location>
</feature>
<dbReference type="AlphaFoldDB" id="A0A2U3E0J8"/>
<dbReference type="SMART" id="SM00320">
    <property type="entry name" value="WD40"/>
    <property type="match status" value="6"/>
</dbReference>
<dbReference type="SUPFAM" id="SSF50978">
    <property type="entry name" value="WD40 repeat-like"/>
    <property type="match status" value="1"/>
</dbReference>
<evidence type="ECO:0000313" key="5">
    <source>
        <dbReference type="EMBL" id="PWI68040.1"/>
    </source>
</evidence>
<reference evidence="5 6" key="1">
    <citation type="journal article" date="2016" name="Front. Microbiol.">
        <title>Genome and transcriptome sequences reveal the specific parasitism of the nematophagous Purpureocillium lilacinum 36-1.</title>
        <authorList>
            <person name="Xie J."/>
            <person name="Li S."/>
            <person name="Mo C."/>
            <person name="Xiao X."/>
            <person name="Peng D."/>
            <person name="Wang G."/>
            <person name="Xiao Y."/>
        </authorList>
    </citation>
    <scope>NUCLEOTIDE SEQUENCE [LARGE SCALE GENOMIC DNA]</scope>
    <source>
        <strain evidence="5 6">36-1</strain>
    </source>
</reference>
<feature type="compositionally biased region" description="Gly residues" evidence="4">
    <location>
        <begin position="619"/>
        <end position="638"/>
    </location>
</feature>
<keyword evidence="1 3" id="KW-0853">WD repeat</keyword>
<evidence type="ECO:0000256" key="1">
    <source>
        <dbReference type="ARBA" id="ARBA00022574"/>
    </source>
</evidence>
<dbReference type="PANTHER" id="PTHR19857">
    <property type="entry name" value="MITOCHONDRIAL DIVISION PROTEIN 1-RELATED"/>
    <property type="match status" value="1"/>
</dbReference>
<dbReference type="Proteomes" id="UP000245956">
    <property type="component" value="Unassembled WGS sequence"/>
</dbReference>
<feature type="region of interest" description="Disordered" evidence="4">
    <location>
        <begin position="619"/>
        <end position="639"/>
    </location>
</feature>
<evidence type="ECO:0000256" key="3">
    <source>
        <dbReference type="PROSITE-ProRule" id="PRU00221"/>
    </source>
</evidence>
<comment type="caution">
    <text evidence="5">The sequence shown here is derived from an EMBL/GenBank/DDBJ whole genome shotgun (WGS) entry which is preliminary data.</text>
</comment>
<dbReference type="PROSITE" id="PS00678">
    <property type="entry name" value="WD_REPEATS_1"/>
    <property type="match status" value="1"/>
</dbReference>
<dbReference type="PANTHER" id="PTHR19857:SF8">
    <property type="entry name" value="ANGIO-ASSOCIATED MIGRATORY CELL PROTEIN"/>
    <property type="match status" value="1"/>
</dbReference>
<name>A0A2U3E0J8_PURLI</name>
<dbReference type="EMBL" id="LCWV01000016">
    <property type="protein sequence ID" value="PWI68040.1"/>
    <property type="molecule type" value="Genomic_DNA"/>
</dbReference>
<dbReference type="InterPro" id="IPR015943">
    <property type="entry name" value="WD40/YVTN_repeat-like_dom_sf"/>
</dbReference>
<feature type="repeat" description="WD" evidence="3">
    <location>
        <begin position="300"/>
        <end position="332"/>
    </location>
</feature>
<evidence type="ECO:0000313" key="6">
    <source>
        <dbReference type="Proteomes" id="UP000245956"/>
    </source>
</evidence>
<dbReference type="Gene3D" id="2.130.10.10">
    <property type="entry name" value="YVTN repeat-like/Quinoprotein amine dehydrogenase"/>
    <property type="match status" value="1"/>
</dbReference>
<dbReference type="SUPFAM" id="SSF50969">
    <property type="entry name" value="YVTN repeat-like/Quinoprotein amine dehydrogenase"/>
    <property type="match status" value="1"/>
</dbReference>
<feature type="region of interest" description="Disordered" evidence="4">
    <location>
        <begin position="35"/>
        <end position="68"/>
    </location>
</feature>
<evidence type="ECO:0000256" key="2">
    <source>
        <dbReference type="ARBA" id="ARBA00022737"/>
    </source>
</evidence>
<dbReference type="Pfam" id="PF00400">
    <property type="entry name" value="WD40"/>
    <property type="match status" value="3"/>
</dbReference>
<evidence type="ECO:0000256" key="4">
    <source>
        <dbReference type="SAM" id="MobiDB-lite"/>
    </source>
</evidence>